<keyword evidence="4" id="KW-1015">Disulfide bond</keyword>
<dbReference type="PRINTS" id="PR00160">
    <property type="entry name" value="GLUTAREDOXIN"/>
</dbReference>
<keyword evidence="5" id="KW-0676">Redox-active center</keyword>
<dbReference type="InterPro" id="IPR014025">
    <property type="entry name" value="Glutaredoxin_subgr"/>
</dbReference>
<evidence type="ECO:0000313" key="7">
    <source>
        <dbReference type="EMBL" id="SVC42757.1"/>
    </source>
</evidence>
<comment type="similarity">
    <text evidence="1">Belongs to the glutaredoxin family.</text>
</comment>
<dbReference type="PANTHER" id="PTHR46679">
    <property type="match status" value="1"/>
</dbReference>
<dbReference type="PROSITE" id="PS51354">
    <property type="entry name" value="GLUTAREDOXIN_2"/>
    <property type="match status" value="1"/>
</dbReference>
<name>A0A382M4Y4_9ZZZZ</name>
<keyword evidence="3" id="KW-0249">Electron transport</keyword>
<dbReference type="EMBL" id="UINC01090637">
    <property type="protein sequence ID" value="SVC42757.1"/>
    <property type="molecule type" value="Genomic_DNA"/>
</dbReference>
<keyword evidence="2" id="KW-0813">Transport</keyword>
<evidence type="ECO:0000256" key="2">
    <source>
        <dbReference type="ARBA" id="ARBA00022448"/>
    </source>
</evidence>
<feature type="non-terminal residue" evidence="7">
    <location>
        <position position="82"/>
    </location>
</feature>
<dbReference type="PANTHER" id="PTHR46679:SF1">
    <property type="entry name" value="GLUTAREDOXIN-2, MITOCHONDRIAL"/>
    <property type="match status" value="1"/>
</dbReference>
<dbReference type="GO" id="GO:0015035">
    <property type="term" value="F:protein-disulfide reductase activity"/>
    <property type="evidence" value="ECO:0007669"/>
    <property type="project" value="TreeGrafter"/>
</dbReference>
<evidence type="ECO:0000256" key="4">
    <source>
        <dbReference type="ARBA" id="ARBA00023157"/>
    </source>
</evidence>
<accession>A0A382M4Y4</accession>
<sequence>MNIIIYTQNSCVFCEAAKHQFKKRNWKYTEYNLSDDENKVSLFERFPNAKTVPQIWIDDEHIGGFDELMAHLKGTKFIYGES</sequence>
<evidence type="ECO:0000256" key="5">
    <source>
        <dbReference type="ARBA" id="ARBA00023284"/>
    </source>
</evidence>
<reference evidence="7" key="1">
    <citation type="submission" date="2018-05" db="EMBL/GenBank/DDBJ databases">
        <authorList>
            <person name="Lanie J.A."/>
            <person name="Ng W.-L."/>
            <person name="Kazmierczak K.M."/>
            <person name="Andrzejewski T.M."/>
            <person name="Davidsen T.M."/>
            <person name="Wayne K.J."/>
            <person name="Tettelin H."/>
            <person name="Glass J.I."/>
            <person name="Rusch D."/>
            <person name="Podicherti R."/>
            <person name="Tsui H.-C.T."/>
            <person name="Winkler M.E."/>
        </authorList>
    </citation>
    <scope>NUCLEOTIDE SEQUENCE</scope>
</reference>
<dbReference type="InterPro" id="IPR002109">
    <property type="entry name" value="Glutaredoxin"/>
</dbReference>
<evidence type="ECO:0000256" key="1">
    <source>
        <dbReference type="ARBA" id="ARBA00007787"/>
    </source>
</evidence>
<dbReference type="Pfam" id="PF00462">
    <property type="entry name" value="Glutaredoxin"/>
    <property type="match status" value="1"/>
</dbReference>
<proteinExistence type="inferred from homology"/>
<dbReference type="Gene3D" id="3.40.30.10">
    <property type="entry name" value="Glutaredoxin"/>
    <property type="match status" value="1"/>
</dbReference>
<feature type="domain" description="Glutaredoxin" evidence="6">
    <location>
        <begin position="3"/>
        <end position="62"/>
    </location>
</feature>
<evidence type="ECO:0000256" key="3">
    <source>
        <dbReference type="ARBA" id="ARBA00022982"/>
    </source>
</evidence>
<evidence type="ECO:0000259" key="6">
    <source>
        <dbReference type="Pfam" id="PF00462"/>
    </source>
</evidence>
<dbReference type="SUPFAM" id="SSF52833">
    <property type="entry name" value="Thioredoxin-like"/>
    <property type="match status" value="1"/>
</dbReference>
<gene>
    <name evidence="7" type="ORF">METZ01_LOCUS295611</name>
</gene>
<dbReference type="InterPro" id="IPR036249">
    <property type="entry name" value="Thioredoxin-like_sf"/>
</dbReference>
<organism evidence="7">
    <name type="scientific">marine metagenome</name>
    <dbReference type="NCBI Taxonomy" id="408172"/>
    <lineage>
        <taxon>unclassified sequences</taxon>
        <taxon>metagenomes</taxon>
        <taxon>ecological metagenomes</taxon>
    </lineage>
</organism>
<dbReference type="AlphaFoldDB" id="A0A382M4Y4"/>
<protein>
    <recommendedName>
        <fullName evidence="6">Glutaredoxin domain-containing protein</fullName>
    </recommendedName>
</protein>